<dbReference type="Proteomes" id="UP000001694">
    <property type="component" value="Chromosome"/>
</dbReference>
<sequence length="166" mass="17933">MLTARYLLALVAAVVATALVATSTINAVASADFSLRALASSIASGKPAKAETPLSIRAYTVYYVYRGGRWIVEGGGPGLPLYAVAIGQCPPIWEMLNKTFTARNNTVYLTRCSIIFPTAEARGNTTVFTHVVPMCDVGTDFRPETAEESYIYANMTVKIRAVLVWC</sequence>
<dbReference type="EMBL" id="CP001014">
    <property type="protein sequence ID" value="ACB40139.1"/>
    <property type="molecule type" value="Genomic_DNA"/>
</dbReference>
<gene>
    <name evidence="1" type="ordered locus">Tneu_1212</name>
</gene>
<evidence type="ECO:0000313" key="2">
    <source>
        <dbReference type="Proteomes" id="UP000001694"/>
    </source>
</evidence>
<dbReference type="HOGENOM" id="CLU_1567219_0_0_2"/>
<dbReference type="STRING" id="444157.Tneu_1212"/>
<dbReference type="KEGG" id="tne:Tneu_1212"/>
<evidence type="ECO:0000313" key="1">
    <source>
        <dbReference type="EMBL" id="ACB40139.1"/>
    </source>
</evidence>
<dbReference type="eggNOG" id="arCOG05617">
    <property type="taxonomic scope" value="Archaea"/>
</dbReference>
<proteinExistence type="predicted"/>
<organism evidence="1 2">
    <name type="scientific">Pyrobaculum neutrophilum (strain DSM 2338 / JCM 9278 / NBRC 100436 / V24Sta)</name>
    <name type="common">Thermoproteus neutrophilus</name>
    <dbReference type="NCBI Taxonomy" id="444157"/>
    <lineage>
        <taxon>Archaea</taxon>
        <taxon>Thermoproteota</taxon>
        <taxon>Thermoprotei</taxon>
        <taxon>Thermoproteales</taxon>
        <taxon>Thermoproteaceae</taxon>
        <taxon>Pyrobaculum</taxon>
    </lineage>
</organism>
<dbReference type="GeneID" id="6166233"/>
<accession>B1Y8R0</accession>
<keyword evidence="2" id="KW-1185">Reference proteome</keyword>
<protein>
    <submittedName>
        <fullName evidence="1">Uncharacterized protein</fullName>
    </submittedName>
</protein>
<dbReference type="RefSeq" id="WP_012350558.1">
    <property type="nucleotide sequence ID" value="NC_010525.1"/>
</dbReference>
<name>B1Y8R0_PYRNV</name>
<dbReference type="OrthoDB" id="29178at2157"/>
<dbReference type="AlphaFoldDB" id="B1Y8R0"/>
<reference evidence="1" key="1">
    <citation type="submission" date="2008-03" db="EMBL/GenBank/DDBJ databases">
        <title>Complete sequence of Thermoproteus neutrophilus V24Sta.</title>
        <authorList>
            <consortium name="US DOE Joint Genome Institute"/>
            <person name="Copeland A."/>
            <person name="Lucas S."/>
            <person name="Lapidus A."/>
            <person name="Glavina del Rio T."/>
            <person name="Dalin E."/>
            <person name="Tice H."/>
            <person name="Bruce D."/>
            <person name="Goodwin L."/>
            <person name="Pitluck S."/>
            <person name="Sims D."/>
            <person name="Brettin T."/>
            <person name="Detter J.C."/>
            <person name="Han C."/>
            <person name="Kuske C.R."/>
            <person name="Schmutz J."/>
            <person name="Larimer F."/>
            <person name="Land M."/>
            <person name="Hauser L."/>
            <person name="Kyrpides N."/>
            <person name="Mikhailova N."/>
            <person name="Biddle J.F."/>
            <person name="Zhang Z."/>
            <person name="Fitz-Gibbon S.T."/>
            <person name="Lowe T.M."/>
            <person name="Saltikov C."/>
            <person name="House C.H."/>
            <person name="Richardson P."/>
        </authorList>
    </citation>
    <scope>NUCLEOTIDE SEQUENCE [LARGE SCALE GENOMIC DNA]</scope>
    <source>
        <strain evidence="1">V24Sta</strain>
    </source>
</reference>